<dbReference type="EMBL" id="VCEJ01000002">
    <property type="protein sequence ID" value="TLV03712.1"/>
    <property type="molecule type" value="Genomic_DNA"/>
</dbReference>
<keyword evidence="1" id="KW-0472">Membrane</keyword>
<comment type="caution">
    <text evidence="2">The sequence shown here is derived from an EMBL/GenBank/DDBJ whole genome shotgun (WGS) entry which is preliminary data.</text>
</comment>
<feature type="transmembrane region" description="Helical" evidence="1">
    <location>
        <begin position="105"/>
        <end position="121"/>
    </location>
</feature>
<keyword evidence="3" id="KW-1185">Reference proteome</keyword>
<evidence type="ECO:0008006" key="4">
    <source>
        <dbReference type="Google" id="ProtNLM"/>
    </source>
</evidence>
<keyword evidence="1" id="KW-0812">Transmembrane</keyword>
<keyword evidence="1" id="KW-1133">Transmembrane helix</keyword>
<dbReference type="AlphaFoldDB" id="A0A5R9L561"/>
<sequence>MVLIICSINFFELQAIKGSAFRYVQFAFLLLAIVISMPYLFMKGGGFLTPVRLIFISAFISIFIASFTWDQTLIDSLGGTIPVLVWGVLFYLLHIAYPIEKIERIVLGYGLLYLVLYFFQFTHPETGYFVKLETVESSRGIVRIVFPGRGLFYFMSFMAINKLTTGQKNKWLWVVLSALGIIVTVMQVTRQFIGATMVIYAIHFLRGIALYKKVLVAVFIAGAIFVFLQTDNPIVRGLTDTTQEQAEEDGTDNVRYRGAMFFLTDLSKTTFNRIFGNGVPYGETSGYNRYYGWLIGNYGFWLADVGIFAVYAMFGVFAVLGYFLIWIKSFFTKLPDEYQYLKYYLWFLLLTSLSSDTIYSSYDLIATVMIVYIFQVVSTKKPEPTPVLPVVNAY</sequence>
<organism evidence="2 3">
    <name type="scientific">Dyadobacter luticola</name>
    <dbReference type="NCBI Taxonomy" id="1979387"/>
    <lineage>
        <taxon>Bacteria</taxon>
        <taxon>Pseudomonadati</taxon>
        <taxon>Bacteroidota</taxon>
        <taxon>Cytophagia</taxon>
        <taxon>Cytophagales</taxon>
        <taxon>Spirosomataceae</taxon>
        <taxon>Dyadobacter</taxon>
    </lineage>
</organism>
<feature type="transmembrane region" description="Helical" evidence="1">
    <location>
        <begin position="141"/>
        <end position="160"/>
    </location>
</feature>
<proteinExistence type="predicted"/>
<name>A0A5R9L561_9BACT</name>
<feature type="transmembrane region" description="Helical" evidence="1">
    <location>
        <begin position="76"/>
        <end position="93"/>
    </location>
</feature>
<feature type="transmembrane region" description="Helical" evidence="1">
    <location>
        <begin position="53"/>
        <end position="70"/>
    </location>
</feature>
<protein>
    <recommendedName>
        <fullName evidence="4">O-antigen ligase family protein</fullName>
    </recommendedName>
</protein>
<gene>
    <name evidence="2" type="ORF">FEN17_08970</name>
</gene>
<feature type="transmembrane region" description="Helical" evidence="1">
    <location>
        <begin position="208"/>
        <end position="228"/>
    </location>
</feature>
<feature type="transmembrane region" description="Helical" evidence="1">
    <location>
        <begin position="298"/>
        <end position="325"/>
    </location>
</feature>
<evidence type="ECO:0000313" key="2">
    <source>
        <dbReference type="EMBL" id="TLV03712.1"/>
    </source>
</evidence>
<feature type="transmembrane region" description="Helical" evidence="1">
    <location>
        <begin position="345"/>
        <end position="374"/>
    </location>
</feature>
<feature type="transmembrane region" description="Helical" evidence="1">
    <location>
        <begin position="172"/>
        <end position="202"/>
    </location>
</feature>
<dbReference type="RefSeq" id="WP_138364921.1">
    <property type="nucleotide sequence ID" value="NZ_VCEJ01000002.1"/>
</dbReference>
<dbReference type="Proteomes" id="UP000306402">
    <property type="component" value="Unassembled WGS sequence"/>
</dbReference>
<evidence type="ECO:0000313" key="3">
    <source>
        <dbReference type="Proteomes" id="UP000306402"/>
    </source>
</evidence>
<dbReference type="OrthoDB" id="951200at2"/>
<evidence type="ECO:0000256" key="1">
    <source>
        <dbReference type="SAM" id="Phobius"/>
    </source>
</evidence>
<feature type="transmembrane region" description="Helical" evidence="1">
    <location>
        <begin position="20"/>
        <end position="41"/>
    </location>
</feature>
<accession>A0A5R9L561</accession>
<reference evidence="2 3" key="1">
    <citation type="submission" date="2019-05" db="EMBL/GenBank/DDBJ databases">
        <authorList>
            <person name="Qu J.-H."/>
        </authorList>
    </citation>
    <scope>NUCLEOTIDE SEQUENCE [LARGE SCALE GENOMIC DNA]</scope>
    <source>
        <strain evidence="2 3">T17</strain>
    </source>
</reference>